<organism evidence="1 2">
    <name type="scientific">Lentinula raphanica</name>
    <dbReference type="NCBI Taxonomy" id="153919"/>
    <lineage>
        <taxon>Eukaryota</taxon>
        <taxon>Fungi</taxon>
        <taxon>Dikarya</taxon>
        <taxon>Basidiomycota</taxon>
        <taxon>Agaricomycotina</taxon>
        <taxon>Agaricomycetes</taxon>
        <taxon>Agaricomycetidae</taxon>
        <taxon>Agaricales</taxon>
        <taxon>Marasmiineae</taxon>
        <taxon>Omphalotaceae</taxon>
        <taxon>Lentinula</taxon>
    </lineage>
</organism>
<sequence length="486" mass="54715">MSLALGIPCNCTARKQRFAQPPKPCLLFSVNACHSQARTLNFLPSLSRIMQSCSPFPNEILHHIIEYVAYTPEMSGAIDLGSRSIGKSLFKHASPALLALSVAKWRLRRVCLPFLLANIEIGHDKDAQKLEKDLPLCAKFTKTLVIGRFAALTEDGENITSRILPQLKQLVEVKLPDCWDRSDMLRIILAHPTVTSVLVDEVPNVSMRTQNLSKMILNYSSSSSAFSPQFATYFAQGMRLMCLGLENDSVGSRLECMNFPGLEEIELHIRDRPIPFSWLSPFSSTHPTLNKLWLLNIKQDAPPFLSSLVEESQRQGLQHVFRISGVGLRRAKPIDRSSQDWRVMELSLSITAGSKRLIEILALNLQCHKGMYDIDDVASVFARFSSLRVIHLQYVYERLNFGPSNENFVRSVQEDGSIDSLNEPRARAESRLSLFTSCLAKQVRTLDSVYIDDENYTSDGCDWCLRGWLHVLDSSRDVGGTLGDYY</sequence>
<comment type="caution">
    <text evidence="1">The sequence shown here is derived from an EMBL/GenBank/DDBJ whole genome shotgun (WGS) entry which is preliminary data.</text>
</comment>
<dbReference type="AlphaFoldDB" id="A0AA38U9Z8"/>
<accession>A0AA38U9Z8</accession>
<proteinExistence type="predicted"/>
<evidence type="ECO:0000313" key="2">
    <source>
        <dbReference type="Proteomes" id="UP001163846"/>
    </source>
</evidence>
<name>A0AA38U9Z8_9AGAR</name>
<dbReference type="Proteomes" id="UP001163846">
    <property type="component" value="Unassembled WGS sequence"/>
</dbReference>
<gene>
    <name evidence="1" type="ORF">F5878DRAFT_628453</name>
</gene>
<evidence type="ECO:0000313" key="1">
    <source>
        <dbReference type="EMBL" id="KAJ3835259.1"/>
    </source>
</evidence>
<reference evidence="1" key="1">
    <citation type="submission" date="2022-08" db="EMBL/GenBank/DDBJ databases">
        <authorList>
            <consortium name="DOE Joint Genome Institute"/>
            <person name="Min B."/>
            <person name="Riley R."/>
            <person name="Sierra-Patev S."/>
            <person name="Naranjo-Ortiz M."/>
            <person name="Looney B."/>
            <person name="Konkel Z."/>
            <person name="Slot J.C."/>
            <person name="Sakamoto Y."/>
            <person name="Steenwyk J.L."/>
            <person name="Rokas A."/>
            <person name="Carro J."/>
            <person name="Camarero S."/>
            <person name="Ferreira P."/>
            <person name="Molpeceres G."/>
            <person name="Ruiz-Duenas F.J."/>
            <person name="Serrano A."/>
            <person name="Henrissat B."/>
            <person name="Drula E."/>
            <person name="Hughes K.W."/>
            <person name="Mata J.L."/>
            <person name="Ishikawa N.K."/>
            <person name="Vargas-Isla R."/>
            <person name="Ushijima S."/>
            <person name="Smith C.A."/>
            <person name="Ahrendt S."/>
            <person name="Andreopoulos W."/>
            <person name="He G."/>
            <person name="Labutti K."/>
            <person name="Lipzen A."/>
            <person name="Ng V."/>
            <person name="Sandor L."/>
            <person name="Barry K."/>
            <person name="Martinez A.T."/>
            <person name="Xiao Y."/>
            <person name="Gibbons J.G."/>
            <person name="Terashima K."/>
            <person name="Hibbett D.S."/>
            <person name="Grigoriev I.V."/>
        </authorList>
    </citation>
    <scope>NUCLEOTIDE SEQUENCE</scope>
    <source>
        <strain evidence="1">TFB9207</strain>
    </source>
</reference>
<protein>
    <submittedName>
        <fullName evidence="1">Uncharacterized protein</fullName>
    </submittedName>
</protein>
<keyword evidence="2" id="KW-1185">Reference proteome</keyword>
<dbReference type="EMBL" id="MU806430">
    <property type="protein sequence ID" value="KAJ3835259.1"/>
    <property type="molecule type" value="Genomic_DNA"/>
</dbReference>